<reference evidence="3" key="1">
    <citation type="submission" date="2021-12" db="EMBL/GenBank/DDBJ databases">
        <title>Alicyclobacillaceae gen. nov., sp. nov., isolated from chalcocite enrichment system.</title>
        <authorList>
            <person name="Jiang Z."/>
        </authorList>
    </citation>
    <scope>NUCLEOTIDE SEQUENCE</scope>
    <source>
        <strain evidence="3">MYW30-H2</strain>
    </source>
</reference>
<feature type="region of interest" description="Disordered" evidence="1">
    <location>
        <begin position="1"/>
        <end position="29"/>
    </location>
</feature>
<feature type="transmembrane region" description="Helical" evidence="2">
    <location>
        <begin position="35"/>
        <end position="57"/>
    </location>
</feature>
<evidence type="ECO:0000256" key="1">
    <source>
        <dbReference type="SAM" id="MobiDB-lite"/>
    </source>
</evidence>
<accession>A0ABY4CQS8</accession>
<feature type="transmembrane region" description="Helical" evidence="2">
    <location>
        <begin position="140"/>
        <end position="163"/>
    </location>
</feature>
<name>A0ABY4CQS8_9BACL</name>
<proteinExistence type="predicted"/>
<protein>
    <recommendedName>
        <fullName evidence="5">DUF3592 domain-containing protein</fullName>
    </recommendedName>
</protein>
<sequence>MKRMRMKPTRQQTHTNRMPKTRYTRPGNPKGFPGSLIPTFVIVCIAIILCIGFLSLFKIFNPYYTISPFATDITIGEAVIGPWNYGGTDPVGNLRFYHAKNGFQTVVLPPQSGKFAAEGTYVVLLNHSPVSLEFETRTQYIIQLLTEAGTFFSLLLILPFALITGLRKSAKRKSAFRLRSRKR</sequence>
<gene>
    <name evidence="3" type="ORF">LSG31_11230</name>
</gene>
<dbReference type="EMBL" id="CP089291">
    <property type="protein sequence ID" value="UOF92679.1"/>
    <property type="molecule type" value="Genomic_DNA"/>
</dbReference>
<keyword evidence="2" id="KW-1133">Transmembrane helix</keyword>
<evidence type="ECO:0000313" key="4">
    <source>
        <dbReference type="Proteomes" id="UP000830167"/>
    </source>
</evidence>
<evidence type="ECO:0000256" key="2">
    <source>
        <dbReference type="SAM" id="Phobius"/>
    </source>
</evidence>
<evidence type="ECO:0008006" key="5">
    <source>
        <dbReference type="Google" id="ProtNLM"/>
    </source>
</evidence>
<dbReference type="RefSeq" id="WP_347439350.1">
    <property type="nucleotide sequence ID" value="NZ_CP089291.1"/>
</dbReference>
<keyword evidence="4" id="KW-1185">Reference proteome</keyword>
<organism evidence="3 4">
    <name type="scientific">Fodinisporobacter ferrooxydans</name>
    <dbReference type="NCBI Taxonomy" id="2901836"/>
    <lineage>
        <taxon>Bacteria</taxon>
        <taxon>Bacillati</taxon>
        <taxon>Bacillota</taxon>
        <taxon>Bacilli</taxon>
        <taxon>Bacillales</taxon>
        <taxon>Alicyclobacillaceae</taxon>
        <taxon>Fodinisporobacter</taxon>
    </lineage>
</organism>
<evidence type="ECO:0000313" key="3">
    <source>
        <dbReference type="EMBL" id="UOF92679.1"/>
    </source>
</evidence>
<keyword evidence="2" id="KW-0812">Transmembrane</keyword>
<dbReference type="Proteomes" id="UP000830167">
    <property type="component" value="Chromosome"/>
</dbReference>
<keyword evidence="2" id="KW-0472">Membrane</keyword>